<reference evidence="1 2" key="1">
    <citation type="submission" date="2019-04" db="EMBL/GenBank/DDBJ databases">
        <authorList>
            <person name="Van Vliet M D."/>
        </authorList>
    </citation>
    <scope>NUCLEOTIDE SEQUENCE [LARGE SCALE GENOMIC DNA]</scope>
    <source>
        <strain evidence="1 2">F21</strain>
    </source>
</reference>
<keyword evidence="2" id="KW-1185">Reference proteome</keyword>
<proteinExistence type="predicted"/>
<sequence>MAAFADCRPGKGAKGRQFVLSDCFFSKEMMSERRRQNILQSGCFRMMNRSRLEFAGATWGMSVHLSWDGLLFFRGWTLKRHPFLAAKKSNGVPRCSIMFHLPLPAFPVILSAGTGPKDISRAGN</sequence>
<organism evidence="1 2">
    <name type="scientific">Pontiella sulfatireligans</name>
    <dbReference type="NCBI Taxonomy" id="2750658"/>
    <lineage>
        <taxon>Bacteria</taxon>
        <taxon>Pseudomonadati</taxon>
        <taxon>Kiritimatiellota</taxon>
        <taxon>Kiritimatiellia</taxon>
        <taxon>Kiritimatiellales</taxon>
        <taxon>Pontiellaceae</taxon>
        <taxon>Pontiella</taxon>
    </lineage>
</organism>
<evidence type="ECO:0000313" key="2">
    <source>
        <dbReference type="Proteomes" id="UP000346198"/>
    </source>
</evidence>
<dbReference type="RefSeq" id="WP_136060088.1">
    <property type="nucleotide sequence ID" value="NZ_CAAHFH010000001.1"/>
</dbReference>
<dbReference type="EMBL" id="CAAHFH010000001">
    <property type="protein sequence ID" value="VGO18622.1"/>
    <property type="molecule type" value="Genomic_DNA"/>
</dbReference>
<gene>
    <name evidence="1" type="ORF">SCARR_00675</name>
</gene>
<evidence type="ECO:0000313" key="1">
    <source>
        <dbReference type="EMBL" id="VGO18622.1"/>
    </source>
</evidence>
<protein>
    <submittedName>
        <fullName evidence="1">Uncharacterized protein</fullName>
    </submittedName>
</protein>
<dbReference type="AlphaFoldDB" id="A0A6C2UEI2"/>
<accession>A0A6C2UEI2</accession>
<dbReference type="Proteomes" id="UP000346198">
    <property type="component" value="Unassembled WGS sequence"/>
</dbReference>
<name>A0A6C2UEI2_9BACT</name>